<evidence type="ECO:0000313" key="2">
    <source>
        <dbReference type="EMBL" id="UUS34043.1"/>
    </source>
</evidence>
<organism evidence="2 3">
    <name type="scientific">Streptomyces changanensis</name>
    <dbReference type="NCBI Taxonomy" id="2964669"/>
    <lineage>
        <taxon>Bacteria</taxon>
        <taxon>Bacillati</taxon>
        <taxon>Actinomycetota</taxon>
        <taxon>Actinomycetes</taxon>
        <taxon>Kitasatosporales</taxon>
        <taxon>Streptomycetaceae</taxon>
        <taxon>Streptomyces</taxon>
    </lineage>
</organism>
<feature type="compositionally biased region" description="Polar residues" evidence="1">
    <location>
        <begin position="205"/>
        <end position="214"/>
    </location>
</feature>
<dbReference type="Pfam" id="PF12840">
    <property type="entry name" value="HTH_20"/>
    <property type="match status" value="1"/>
</dbReference>
<dbReference type="EMBL" id="CP102332">
    <property type="protein sequence ID" value="UUS34043.1"/>
    <property type="molecule type" value="Genomic_DNA"/>
</dbReference>
<dbReference type="SUPFAM" id="SSF46785">
    <property type="entry name" value="Winged helix' DNA-binding domain"/>
    <property type="match status" value="1"/>
</dbReference>
<sequence length="331" mass="36342">MSASALAKVLPVSRQAIVKHLEVLREVGLVESERRGRQVVHLAVGARLGALARELDPAAPGRPACCASSNCPSTPTPTPTPRRPAERREDEVMTERENRTADRAPTLPAVSDRAAFQAELDALRVREKAHTREGDAIATARRQLPMGEVAADLELTGPDGPVTLLEAFEGRRQLIAYYLMWRHGHPAAEQWEGCTWVTTQVEELSSSTRRTSPSHGLGRPVVLGGPLVGRAPGRPPRRHDSPRVPPTGRDGDRVFETYWTTLRGVEAMNYSYALMDLTVYGRQELWEASPSGWPRVQGTPADHIRLRSDGHPIPQWSRLGTGRSDDPTPGP</sequence>
<protein>
    <submittedName>
        <fullName evidence="2">DUF899 family protein</fullName>
    </submittedName>
</protein>
<dbReference type="Pfam" id="PF05988">
    <property type="entry name" value="DUF899"/>
    <property type="match status" value="2"/>
</dbReference>
<name>A0ABY5NDD0_9ACTN</name>
<dbReference type="CDD" id="cd00090">
    <property type="entry name" value="HTH_ARSR"/>
    <property type="match status" value="1"/>
</dbReference>
<feature type="compositionally biased region" description="Low complexity" evidence="1">
    <location>
        <begin position="216"/>
        <end position="232"/>
    </location>
</feature>
<feature type="region of interest" description="Disordered" evidence="1">
    <location>
        <begin position="205"/>
        <end position="252"/>
    </location>
</feature>
<dbReference type="InterPro" id="IPR010296">
    <property type="entry name" value="DUF899_thioredox"/>
</dbReference>
<dbReference type="InterPro" id="IPR011991">
    <property type="entry name" value="ArsR-like_HTH"/>
</dbReference>
<evidence type="ECO:0000313" key="3">
    <source>
        <dbReference type="Proteomes" id="UP001060150"/>
    </source>
</evidence>
<evidence type="ECO:0000256" key="1">
    <source>
        <dbReference type="SAM" id="MobiDB-lite"/>
    </source>
</evidence>
<feature type="compositionally biased region" description="Basic and acidic residues" evidence="1">
    <location>
        <begin position="83"/>
        <end position="102"/>
    </location>
</feature>
<keyword evidence="3" id="KW-1185">Reference proteome</keyword>
<feature type="region of interest" description="Disordered" evidence="1">
    <location>
        <begin position="65"/>
        <end position="103"/>
    </location>
</feature>
<feature type="region of interest" description="Disordered" evidence="1">
    <location>
        <begin position="290"/>
        <end position="331"/>
    </location>
</feature>
<dbReference type="InterPro" id="IPR036388">
    <property type="entry name" value="WH-like_DNA-bd_sf"/>
</dbReference>
<gene>
    <name evidence="2" type="ORF">NRO40_26590</name>
</gene>
<proteinExistence type="predicted"/>
<accession>A0ABY5NDD0</accession>
<dbReference type="Gene3D" id="1.10.10.10">
    <property type="entry name" value="Winged helix-like DNA-binding domain superfamily/Winged helix DNA-binding domain"/>
    <property type="match status" value="1"/>
</dbReference>
<dbReference type="Proteomes" id="UP001060150">
    <property type="component" value="Chromosome"/>
</dbReference>
<dbReference type="InterPro" id="IPR036390">
    <property type="entry name" value="WH_DNA-bd_sf"/>
</dbReference>
<reference evidence="2" key="1">
    <citation type="submission" date="2022-08" db="EMBL/GenBank/DDBJ databases">
        <title>Streptomyces changanensis sp. nov., an actinomycete isolated from soil.</title>
        <authorList>
            <person name="Wu H."/>
            <person name="Han L."/>
        </authorList>
    </citation>
    <scope>NUCLEOTIDE SEQUENCE</scope>
    <source>
        <strain evidence="2">HL-66</strain>
    </source>
</reference>